<evidence type="ECO:0008006" key="3">
    <source>
        <dbReference type="Google" id="ProtNLM"/>
    </source>
</evidence>
<dbReference type="InterPro" id="IPR009003">
    <property type="entry name" value="Peptidase_S1_PA"/>
</dbReference>
<dbReference type="Gene3D" id="2.40.10.120">
    <property type="match status" value="1"/>
</dbReference>
<dbReference type="Proteomes" id="UP000436006">
    <property type="component" value="Unassembled WGS sequence"/>
</dbReference>
<dbReference type="Pfam" id="PF13365">
    <property type="entry name" value="Trypsin_2"/>
    <property type="match status" value="1"/>
</dbReference>
<name>A0A7K1SKG1_9BACT</name>
<dbReference type="SUPFAM" id="SSF50494">
    <property type="entry name" value="Trypsin-like serine proteases"/>
    <property type="match status" value="1"/>
</dbReference>
<proteinExistence type="predicted"/>
<dbReference type="AlphaFoldDB" id="A0A7K1SKG1"/>
<evidence type="ECO:0000313" key="1">
    <source>
        <dbReference type="EMBL" id="MVM34244.1"/>
    </source>
</evidence>
<reference evidence="1 2" key="1">
    <citation type="submission" date="2019-12" db="EMBL/GenBank/DDBJ databases">
        <title>Spirosoma sp. HMF4905 genome sequencing and assembly.</title>
        <authorList>
            <person name="Kang H."/>
            <person name="Cha I."/>
            <person name="Kim H."/>
            <person name="Joh K."/>
        </authorList>
    </citation>
    <scope>NUCLEOTIDE SEQUENCE [LARGE SCALE GENOMIC DNA]</scope>
    <source>
        <strain evidence="1 2">HMF4905</strain>
    </source>
</reference>
<gene>
    <name evidence="1" type="ORF">GO755_29710</name>
</gene>
<keyword evidence="2" id="KW-1185">Reference proteome</keyword>
<protein>
    <recommendedName>
        <fullName evidence="3">Trypsin-like peptidase domain-containing protein</fullName>
    </recommendedName>
</protein>
<evidence type="ECO:0000313" key="2">
    <source>
        <dbReference type="Proteomes" id="UP000436006"/>
    </source>
</evidence>
<dbReference type="EMBL" id="WPIN01000015">
    <property type="protein sequence ID" value="MVM34244.1"/>
    <property type="molecule type" value="Genomic_DNA"/>
</dbReference>
<organism evidence="1 2">
    <name type="scientific">Spirosoma arboris</name>
    <dbReference type="NCBI Taxonomy" id="2682092"/>
    <lineage>
        <taxon>Bacteria</taxon>
        <taxon>Pseudomonadati</taxon>
        <taxon>Bacteroidota</taxon>
        <taxon>Cytophagia</taxon>
        <taxon>Cytophagales</taxon>
        <taxon>Cytophagaceae</taxon>
        <taxon>Spirosoma</taxon>
    </lineage>
</organism>
<accession>A0A7K1SKG1</accession>
<comment type="caution">
    <text evidence="1">The sequence shown here is derived from an EMBL/GenBank/DDBJ whole genome shotgun (WGS) entry which is preliminary data.</text>
</comment>
<sequence length="301" mass="33900">MKIFYTVWLFDKHFKHIHIMKTSLLILINVLFFYAFASGQIQPTKRPTEEIINSAVLLKHSAGTGSGIIISNDTALYLVTARHVLLKEINKNHQFKDSNIEVTSFQSNSDSNMVFIMKINLIKALEAQNLRFYTDKDLVSIKIGTLKKDVIFYKPFVSILKGNNALNTYPLKEENYLLMKQTKILTDIIIVGFPTSLGYGNQFDFFTPITRKGSIAGKNLTKKTIVLDCPVFPGNSGGPVFALDSTSPILQIIGIVTEFIPLADTWQSSQFEGLSHVFLENSGYAVVEPWDYVMSLIKLMN</sequence>